<dbReference type="Proteomes" id="UP000267249">
    <property type="component" value="Plasmid p11801_2"/>
</dbReference>
<organism evidence="1 2">
    <name type="scientific">Synechococcus elongatus PCC 11801</name>
    <dbReference type="NCBI Taxonomy" id="2219813"/>
    <lineage>
        <taxon>Bacteria</taxon>
        <taxon>Bacillati</taxon>
        <taxon>Cyanobacteriota</taxon>
        <taxon>Cyanophyceae</taxon>
        <taxon>Synechococcales</taxon>
        <taxon>Synechococcaceae</taxon>
        <taxon>Synechococcus</taxon>
    </lineage>
</organism>
<reference evidence="1" key="1">
    <citation type="submission" date="2024-01" db="EMBL/GenBank/DDBJ databases">
        <title>De novo genome assembly and pan-genome analysis of the fast-growing Indian isolates of Synechococcus elongatus: Potential chassis for bioproduction.</title>
        <authorList>
            <person name="Jain V.S."/>
            <person name="Schubert M.G."/>
            <person name="Pritam P."/>
            <person name="Sarnaik A.P."/>
            <person name="Jaiswal D."/>
            <person name="Church G.M."/>
            <person name="Wangikar P."/>
        </authorList>
    </citation>
    <scope>NUCLEOTIDE SEQUENCE</scope>
    <source>
        <strain evidence="1">PCC 11801</strain>
    </source>
</reference>
<evidence type="ECO:0000313" key="1">
    <source>
        <dbReference type="EMBL" id="WVS92219.1"/>
    </source>
</evidence>
<protein>
    <submittedName>
        <fullName evidence="1">Uncharacterized protein</fullName>
    </submittedName>
</protein>
<evidence type="ECO:0000313" key="2">
    <source>
        <dbReference type="Proteomes" id="UP000267249"/>
    </source>
</evidence>
<sequence>MELMSAVALQSARQVTTKYGERFVVNVRLEDGTEQAIWAPTDLAEVGTICQGQTFLVGRNRNGNLNFIDAPTAAEAPVHRSIGFQAKPIPAAVPNLGKAAL</sequence>
<gene>
    <name evidence="1" type="ORF">DOP62_14105</name>
</gene>
<name>A0ACD5A397_SYNEL</name>
<accession>A0ACD5A397</accession>
<keyword evidence="1" id="KW-0614">Plasmid</keyword>
<proteinExistence type="predicted"/>
<dbReference type="EMBL" id="CP143529">
    <property type="protein sequence ID" value="WVS92219.1"/>
    <property type="molecule type" value="Genomic_DNA"/>
</dbReference>
<geneLocation type="plasmid" evidence="1 2">
    <name>p11801_2</name>
</geneLocation>